<accession>A0A6C0KE96</accession>
<name>A0A6C0KE96_9ZZZZ</name>
<protein>
    <submittedName>
        <fullName evidence="1">Uncharacterized protein</fullName>
    </submittedName>
</protein>
<sequence length="167" mass="19924">MSSFKIDDETRLKFNELLKESDSSNNTEKIRKLKHSSKIKEQVSIMMDIKRKYSRLDKKTLDKMIDTQCNWLFTHYFNLFNKLKKDELDIQILGQFVNALKAVEDGDMDQHEASVKVGQILKKLYIDSALKKDKKEEVRRERQRKKKPVNRKAKLTWTQYKKLNLNV</sequence>
<dbReference type="EMBL" id="MN740849">
    <property type="protein sequence ID" value="QHU15077.1"/>
    <property type="molecule type" value="Genomic_DNA"/>
</dbReference>
<reference evidence="1" key="1">
    <citation type="journal article" date="2020" name="Nature">
        <title>Giant virus diversity and host interactions through global metagenomics.</title>
        <authorList>
            <person name="Schulz F."/>
            <person name="Roux S."/>
            <person name="Paez-Espino D."/>
            <person name="Jungbluth S."/>
            <person name="Walsh D.A."/>
            <person name="Denef V.J."/>
            <person name="McMahon K.D."/>
            <person name="Konstantinidis K.T."/>
            <person name="Eloe-Fadrosh E.A."/>
            <person name="Kyrpides N.C."/>
            <person name="Woyke T."/>
        </authorList>
    </citation>
    <scope>NUCLEOTIDE SEQUENCE</scope>
    <source>
        <strain evidence="1">GVMAG-S-1102244-55</strain>
    </source>
</reference>
<organism evidence="1">
    <name type="scientific">viral metagenome</name>
    <dbReference type="NCBI Taxonomy" id="1070528"/>
    <lineage>
        <taxon>unclassified sequences</taxon>
        <taxon>metagenomes</taxon>
        <taxon>organismal metagenomes</taxon>
    </lineage>
</organism>
<proteinExistence type="predicted"/>
<evidence type="ECO:0000313" key="1">
    <source>
        <dbReference type="EMBL" id="QHU15077.1"/>
    </source>
</evidence>
<dbReference type="AlphaFoldDB" id="A0A6C0KE96"/>